<evidence type="ECO:0000259" key="2">
    <source>
        <dbReference type="Pfam" id="PF06978"/>
    </source>
</evidence>
<dbReference type="PANTHER" id="PTHR22731:SF3">
    <property type="entry name" value="RIBONUCLEASES P_MRP PROTEIN SUBUNIT POP1"/>
    <property type="match status" value="1"/>
</dbReference>
<dbReference type="PANTHER" id="PTHR22731">
    <property type="entry name" value="RIBONUCLEASES P/MRP PROTEIN SUBUNIT POP1"/>
    <property type="match status" value="1"/>
</dbReference>
<evidence type="ECO:0000313" key="3">
    <source>
        <dbReference type="EMBL" id="CAD8928910.1"/>
    </source>
</evidence>
<protein>
    <recommendedName>
        <fullName evidence="2">Pop1 N-terminal domain-containing protein</fullName>
    </recommendedName>
</protein>
<dbReference type="EMBL" id="HBFV01001859">
    <property type="protein sequence ID" value="CAD8928910.1"/>
    <property type="molecule type" value="Transcribed_RNA"/>
</dbReference>
<reference evidence="3" key="1">
    <citation type="submission" date="2021-01" db="EMBL/GenBank/DDBJ databases">
        <authorList>
            <person name="Corre E."/>
            <person name="Pelletier E."/>
            <person name="Niang G."/>
            <person name="Scheremetjew M."/>
            <person name="Finn R."/>
            <person name="Kale V."/>
            <person name="Holt S."/>
            <person name="Cochrane G."/>
            <person name="Meng A."/>
            <person name="Brown T."/>
            <person name="Cohen L."/>
        </authorList>
    </citation>
    <scope>NUCLEOTIDE SEQUENCE</scope>
    <source>
        <strain evidence="3">CCMP2329</strain>
    </source>
</reference>
<organism evidence="3">
    <name type="scientific">Picochlorum oklahomense</name>
    <dbReference type="NCBI Taxonomy" id="249345"/>
    <lineage>
        <taxon>Eukaryota</taxon>
        <taxon>Viridiplantae</taxon>
        <taxon>Chlorophyta</taxon>
        <taxon>core chlorophytes</taxon>
        <taxon>Trebouxiophyceae</taxon>
        <taxon>Trebouxiophyceae incertae sedis</taxon>
        <taxon>Picochlorum</taxon>
    </lineage>
</organism>
<accession>A0A7S1CW80</accession>
<proteinExistence type="predicted"/>
<sequence length="557" mass="62843">MSTRAVDVNKLAEARIREILSIHDQVKGSSQDEYGIRGLPRGLRRRSRSHKRYRRGGRRPNVHKDKDSPGRFLNRRMRRKKSFDECSNPWEKGAMSPGEVCRLPTHVFHAKRMAMSRIDSWKFVVPEGTCGCGRGTRSFKHRLETGCIIHDASYWCSIELLGPMKEILPILSDLSNYTSPEYVGEERSSHQHADVPGSNGSCCTGPLEIMTCESSRVIIWAHCEYAAPVIRNVCEKVKKSDNISMKLGRLGRIEVRGPVSERIISKLGDEGRRRAPLTIENHNDPSLGDNCIWSMYDRINKKQVIYSASDLSNGLSDIVSGLVGYCVCSEPRGRECASSDDSITIAVIRNSSGFSIYLNRDLYQVIFKAICLSGAFIAGQREWHWYHTLNKLAFYPNDYSNSHQFGKIVETFAARLDKNENFPSNLMRQSQALFSRSERLSRVAIWIIKNGTLRQGDILCAIESPKILPSCGKMRIDSQRSLIRKGESTVAAKKNIHRWDVMGIVTSARPHGMNSKYPSIGLVASGSLPLMGKKKIVLWAWAQDRQLIAPVWVKIMS</sequence>
<dbReference type="GO" id="GO:0000172">
    <property type="term" value="C:ribonuclease MRP complex"/>
    <property type="evidence" value="ECO:0007669"/>
    <property type="project" value="InterPro"/>
</dbReference>
<dbReference type="AlphaFoldDB" id="A0A7S1CW80"/>
<dbReference type="InterPro" id="IPR039182">
    <property type="entry name" value="Pop1"/>
</dbReference>
<feature type="domain" description="Pop1 N-terminal" evidence="2">
    <location>
        <begin position="103"/>
        <end position="161"/>
    </location>
</feature>
<evidence type="ECO:0000256" key="1">
    <source>
        <dbReference type="SAM" id="MobiDB-lite"/>
    </source>
</evidence>
<dbReference type="GO" id="GO:0001682">
    <property type="term" value="P:tRNA 5'-leader removal"/>
    <property type="evidence" value="ECO:0007669"/>
    <property type="project" value="InterPro"/>
</dbReference>
<gene>
    <name evidence="3" type="ORF">POKL1161_LOCUS1263</name>
</gene>
<dbReference type="Pfam" id="PF06978">
    <property type="entry name" value="POP1_N"/>
    <property type="match status" value="1"/>
</dbReference>
<dbReference type="InterPro" id="IPR009723">
    <property type="entry name" value="Pop1_N"/>
</dbReference>
<dbReference type="GO" id="GO:0005655">
    <property type="term" value="C:nucleolar ribonuclease P complex"/>
    <property type="evidence" value="ECO:0007669"/>
    <property type="project" value="InterPro"/>
</dbReference>
<feature type="compositionally biased region" description="Basic residues" evidence="1">
    <location>
        <begin position="42"/>
        <end position="61"/>
    </location>
</feature>
<name>A0A7S1CW80_9CHLO</name>
<feature type="region of interest" description="Disordered" evidence="1">
    <location>
        <begin position="30"/>
        <end position="70"/>
    </location>
</feature>